<evidence type="ECO:0000256" key="3">
    <source>
        <dbReference type="ARBA" id="ARBA00023163"/>
    </source>
</evidence>
<dbReference type="OrthoDB" id="1639518at2"/>
<dbReference type="Proteomes" id="UP000033695">
    <property type="component" value="Unassembled WGS sequence"/>
</dbReference>
<organism evidence="5 6">
    <name type="scientific">Bombilactobacillus mellis</name>
    <dbReference type="NCBI Taxonomy" id="1218508"/>
    <lineage>
        <taxon>Bacteria</taxon>
        <taxon>Bacillati</taxon>
        <taxon>Bacillota</taxon>
        <taxon>Bacilli</taxon>
        <taxon>Lactobacillales</taxon>
        <taxon>Lactobacillaceae</taxon>
        <taxon>Bombilactobacillus</taxon>
    </lineage>
</organism>
<proteinExistence type="predicted"/>
<dbReference type="CDD" id="cd01392">
    <property type="entry name" value="HTH_LacI"/>
    <property type="match status" value="1"/>
</dbReference>
<dbReference type="PROSITE" id="PS50932">
    <property type="entry name" value="HTH_LACI_2"/>
    <property type="match status" value="1"/>
</dbReference>
<protein>
    <submittedName>
        <fullName evidence="5">Transcriptional regulator, LacI family</fullName>
    </submittedName>
</protein>
<dbReference type="PANTHER" id="PTHR30146">
    <property type="entry name" value="LACI-RELATED TRANSCRIPTIONAL REPRESSOR"/>
    <property type="match status" value="1"/>
</dbReference>
<evidence type="ECO:0000313" key="6">
    <source>
        <dbReference type="Proteomes" id="UP000033695"/>
    </source>
</evidence>
<dbReference type="PROSITE" id="PS00356">
    <property type="entry name" value="HTH_LACI_1"/>
    <property type="match status" value="1"/>
</dbReference>
<dbReference type="SUPFAM" id="SSF53822">
    <property type="entry name" value="Periplasmic binding protein-like I"/>
    <property type="match status" value="1"/>
</dbReference>
<evidence type="ECO:0000259" key="4">
    <source>
        <dbReference type="PROSITE" id="PS50932"/>
    </source>
</evidence>
<evidence type="ECO:0000256" key="1">
    <source>
        <dbReference type="ARBA" id="ARBA00023015"/>
    </source>
</evidence>
<dbReference type="Gene3D" id="3.40.50.2300">
    <property type="match status" value="2"/>
</dbReference>
<accession>A0A0F4KQJ0</accession>
<dbReference type="SMART" id="SM00354">
    <property type="entry name" value="HTH_LACI"/>
    <property type="match status" value="1"/>
</dbReference>
<name>A0A0F4KQJ0_9LACO</name>
<dbReference type="InterPro" id="IPR000843">
    <property type="entry name" value="HTH_LacI"/>
</dbReference>
<dbReference type="InterPro" id="IPR028082">
    <property type="entry name" value="Peripla_BP_I"/>
</dbReference>
<dbReference type="InterPro" id="IPR010982">
    <property type="entry name" value="Lambda_DNA-bd_dom_sf"/>
</dbReference>
<dbReference type="Pfam" id="PF00532">
    <property type="entry name" value="Peripla_BP_1"/>
    <property type="match status" value="1"/>
</dbReference>
<sequence>MVSKTVNIKDVAHLAQVSTATVSRYLHGELNRMTPATAQKVAAAIDKLNYVPNAAARQLITNTSKTIAVIVVNAADSFSTSLFKGICSVLEPEGYIPALLDTDSSQAKEKKLINSVGLSTYDGLILQPLGSDVATIKEEVRRQMPIITLDRNLDYSPWPQIISNNFDISQKAARYFYQQGFQDIIVLTSPTAIASTRQQRLAGLKSVYQQINLIEIDENHYDHHHIITELRQILKNSSKKTLIFGIKERWLLEFLPELISLGLLKDNNIQISGFADTQLVPAIWPGAKMINQHPWQMGKQAGIQILQLIKKKSDISPTTIIPANF</sequence>
<dbReference type="EMBL" id="JXBZ01000009">
    <property type="protein sequence ID" value="KJY48333.1"/>
    <property type="molecule type" value="Genomic_DNA"/>
</dbReference>
<dbReference type="Gene3D" id="1.10.260.40">
    <property type="entry name" value="lambda repressor-like DNA-binding domains"/>
    <property type="match status" value="1"/>
</dbReference>
<evidence type="ECO:0000313" key="5">
    <source>
        <dbReference type="EMBL" id="KJY48333.1"/>
    </source>
</evidence>
<keyword evidence="6" id="KW-1185">Reference proteome</keyword>
<comment type="caution">
    <text evidence="5">The sequence shown here is derived from an EMBL/GenBank/DDBJ whole genome shotgun (WGS) entry which is preliminary data.</text>
</comment>
<dbReference type="InterPro" id="IPR001761">
    <property type="entry name" value="Peripla_BP/Lac1_sug-bd_dom"/>
</dbReference>
<reference evidence="5 6" key="1">
    <citation type="submission" date="2014-12" db="EMBL/GenBank/DDBJ databases">
        <title>Comparative genomics of the lactic acid bacteria isolated from the honey bee gut.</title>
        <authorList>
            <person name="Ellegaard K.M."/>
            <person name="Tamarit D."/>
            <person name="Javelind E."/>
            <person name="Olofsson T."/>
            <person name="Andersson S.G."/>
            <person name="Vasquez A."/>
        </authorList>
    </citation>
    <scope>NUCLEOTIDE SEQUENCE [LARGE SCALE GENOMIC DNA]</scope>
    <source>
        <strain evidence="5 6">Hon2</strain>
    </source>
</reference>
<dbReference type="Pfam" id="PF00356">
    <property type="entry name" value="LacI"/>
    <property type="match status" value="1"/>
</dbReference>
<dbReference type="HOGENOM" id="CLU_037628_6_0_9"/>
<dbReference type="RefSeq" id="WP_045923222.1">
    <property type="nucleotide sequence ID" value="NZ_JBHTHW010000005.1"/>
</dbReference>
<dbReference type="PANTHER" id="PTHR30146:SF154">
    <property type="entry name" value="TRANSCRIPTION REGULATOR, MEMBER OF GALR FAMILY"/>
    <property type="match status" value="1"/>
</dbReference>
<dbReference type="PATRIC" id="fig|1218508.4.peg.1384"/>
<dbReference type="GO" id="GO:0000976">
    <property type="term" value="F:transcription cis-regulatory region binding"/>
    <property type="evidence" value="ECO:0007669"/>
    <property type="project" value="TreeGrafter"/>
</dbReference>
<keyword evidence="3" id="KW-0804">Transcription</keyword>
<dbReference type="STRING" id="1218508.JG29_13920"/>
<feature type="domain" description="HTH lacI-type" evidence="4">
    <location>
        <begin position="6"/>
        <end position="61"/>
    </location>
</feature>
<dbReference type="SUPFAM" id="SSF47413">
    <property type="entry name" value="lambda repressor-like DNA-binding domains"/>
    <property type="match status" value="1"/>
</dbReference>
<gene>
    <name evidence="5" type="ORF">JG29_13920</name>
</gene>
<evidence type="ECO:0000256" key="2">
    <source>
        <dbReference type="ARBA" id="ARBA00023125"/>
    </source>
</evidence>
<keyword evidence="2" id="KW-0238">DNA-binding</keyword>
<keyword evidence="1" id="KW-0805">Transcription regulation</keyword>
<dbReference type="AlphaFoldDB" id="A0A0F4KQJ0"/>
<dbReference type="GO" id="GO:0003700">
    <property type="term" value="F:DNA-binding transcription factor activity"/>
    <property type="evidence" value="ECO:0007669"/>
    <property type="project" value="TreeGrafter"/>
</dbReference>